<evidence type="ECO:0000259" key="3">
    <source>
        <dbReference type="Pfam" id="PF14341"/>
    </source>
</evidence>
<accession>A0A127PUB6</accession>
<feature type="transmembrane region" description="Helical" evidence="1">
    <location>
        <begin position="12"/>
        <end position="31"/>
    </location>
</feature>
<evidence type="ECO:0000256" key="1">
    <source>
        <dbReference type="SAM" id="Phobius"/>
    </source>
</evidence>
<sequence length="168" mass="18025">MAYTKFPQSGIALPMVLIFLVLMMLIGAVAIRNVTLDEKMAANSRNHQLAFQAAEKGLRHCEIGAQKNKIAAKVGDVEKALAVMFTPKSANGNAWDTWPATAPTTVTLSLSSGAAQCIIEYVSDTIALGVTQAKRDLNVKVYRITAFGADAAFATANAKVMLQSYLKF</sequence>
<dbReference type="OrthoDB" id="8969784at2"/>
<keyword evidence="1" id="KW-1133">Transmembrane helix</keyword>
<gene>
    <name evidence="4" type="ORF">CAter282_3627</name>
</gene>
<feature type="domain" description="PilX/PilW C-terminal" evidence="2">
    <location>
        <begin position="89"/>
        <end position="166"/>
    </location>
</feature>
<proteinExistence type="predicted"/>
<dbReference type="AlphaFoldDB" id="A0A127PUB6"/>
<protein>
    <submittedName>
        <fullName evidence="4">PilX N-terminal family protein</fullName>
    </submittedName>
</protein>
<dbReference type="PATRIC" id="fig|279058.17.peg.3929"/>
<evidence type="ECO:0000259" key="2">
    <source>
        <dbReference type="Pfam" id="PF13681"/>
    </source>
</evidence>
<dbReference type="Pfam" id="PF13681">
    <property type="entry name" value="PilX"/>
    <property type="match status" value="1"/>
</dbReference>
<dbReference type="Proteomes" id="UP000071778">
    <property type="component" value="Chromosome"/>
</dbReference>
<dbReference type="RefSeq" id="WP_061534329.1">
    <property type="nucleotide sequence ID" value="NZ_CP013233.1"/>
</dbReference>
<keyword evidence="1" id="KW-0812">Transmembrane</keyword>
<evidence type="ECO:0000313" key="4">
    <source>
        <dbReference type="EMBL" id="AMP11310.1"/>
    </source>
</evidence>
<dbReference type="InterPro" id="IPR025205">
    <property type="entry name" value="PilX/PilW_C"/>
</dbReference>
<name>A0A127PUB6_9BURK</name>
<dbReference type="EMBL" id="CP013235">
    <property type="protein sequence ID" value="AMP11310.1"/>
    <property type="molecule type" value="Genomic_DNA"/>
</dbReference>
<dbReference type="Pfam" id="PF14341">
    <property type="entry name" value="PilX_N"/>
    <property type="match status" value="1"/>
</dbReference>
<evidence type="ECO:0000313" key="5">
    <source>
        <dbReference type="Proteomes" id="UP000071778"/>
    </source>
</evidence>
<keyword evidence="5" id="KW-1185">Reference proteome</keyword>
<reference evidence="4 5" key="1">
    <citation type="submission" date="2015-11" db="EMBL/GenBank/DDBJ databases">
        <title>Exploring the genomic traits of fungus-feeding bacterial genus Collimonas.</title>
        <authorList>
            <person name="Song C."/>
            <person name="Schmidt R."/>
            <person name="de Jager V."/>
            <person name="Krzyzanowska D."/>
            <person name="Jongedijk E."/>
            <person name="Cankar K."/>
            <person name="Beekwilder J."/>
            <person name="van Veen A."/>
            <person name="de Boer W."/>
            <person name="van Veen J.A."/>
            <person name="Garbeva P."/>
        </authorList>
    </citation>
    <scope>NUCLEOTIDE SEQUENCE [LARGE SCALE GENOMIC DNA]</scope>
    <source>
        <strain evidence="4 5">Ter282</strain>
    </source>
</reference>
<organism evidence="4 5">
    <name type="scientific">Collimonas arenae</name>
    <dbReference type="NCBI Taxonomy" id="279058"/>
    <lineage>
        <taxon>Bacteria</taxon>
        <taxon>Pseudomonadati</taxon>
        <taxon>Pseudomonadota</taxon>
        <taxon>Betaproteobacteria</taxon>
        <taxon>Burkholderiales</taxon>
        <taxon>Oxalobacteraceae</taxon>
        <taxon>Collimonas</taxon>
    </lineage>
</organism>
<feature type="domain" description="Type 4 fimbrial biogenesis protein PilX N-terminal" evidence="3">
    <location>
        <begin position="9"/>
        <end position="59"/>
    </location>
</feature>
<keyword evidence="1" id="KW-0472">Membrane</keyword>
<dbReference type="InterPro" id="IPR025746">
    <property type="entry name" value="PilX_N_dom"/>
</dbReference>